<sequence length="449" mass="51248">MRRYALPIVLVIALVAVLGWGVYQYNEKNDYHTYLDIHFQRQFYELIGHVENAQVNLSKALVSASHKDIAKFLNDTVQQSYMAQEKLTQLPFHHGAIRDTEKFLSQLGDYATAMANKNLDGITLNDEELNTMVQLHDYANYLSQQLVELQQKVVAGGVNFGDLRREGNRDLNRVEDQMKDFNLINFEERMQEYPELIYDGPFSEHLKDVKPRLTGNEISEEEAVNIISNAFEKHRQDNIRVTGKVQNQPIDGYYVSIANKNTPNGYEATAAVSKIGGKIIWYMDPVLKGQSNIGREEAIQKAEQFLNKIGYDNMKATYSMAYEGQIIINFAYEQDRVLVYSDLVKVKVSLDNGDIIGLEAQGYLTNHHERDIEKPELSEDTARERLSSAVTEESVRLAIIPIAGGKEVLTYEFKVKFGEDYYLVYIDANTGDQRKMLLMVNQKDGTLVI</sequence>
<feature type="domain" description="Sporulation protein YpeB PepSY1 and PepSY2" evidence="2">
    <location>
        <begin position="181"/>
        <end position="372"/>
    </location>
</feature>
<protein>
    <submittedName>
        <fullName evidence="4">Germination protein YpeB</fullName>
    </submittedName>
</protein>
<gene>
    <name evidence="4" type="primary">ypeB</name>
    <name evidence="4" type="ORF">KQI88_11820</name>
</gene>
<dbReference type="InterPro" id="IPR048402">
    <property type="entry name" value="YpeB_N"/>
</dbReference>
<proteinExistence type="predicted"/>
<dbReference type="Pfam" id="PF20769">
    <property type="entry name" value="YPEB_N"/>
    <property type="match status" value="1"/>
</dbReference>
<name>A0ABS6G654_9FIRM</name>
<evidence type="ECO:0000313" key="4">
    <source>
        <dbReference type="EMBL" id="MBU5677098.1"/>
    </source>
</evidence>
<evidence type="ECO:0000259" key="1">
    <source>
        <dbReference type="Pfam" id="PF03413"/>
    </source>
</evidence>
<evidence type="ECO:0000259" key="2">
    <source>
        <dbReference type="Pfam" id="PF14620"/>
    </source>
</evidence>
<keyword evidence="5" id="KW-1185">Reference proteome</keyword>
<feature type="domain" description="PepSY" evidence="1">
    <location>
        <begin position="377"/>
        <end position="436"/>
    </location>
</feature>
<dbReference type="Proteomes" id="UP000779508">
    <property type="component" value="Unassembled WGS sequence"/>
</dbReference>
<feature type="domain" description="Sporulation protein YpeB N-terminal" evidence="3">
    <location>
        <begin position="27"/>
        <end position="162"/>
    </location>
</feature>
<dbReference type="InterPro" id="IPR014239">
    <property type="entry name" value="YpeB_PepSY1-2"/>
</dbReference>
<dbReference type="RefSeq" id="WP_216417561.1">
    <property type="nucleotide sequence ID" value="NZ_JAHLQK010000004.1"/>
</dbReference>
<dbReference type="NCBIfam" id="TIGR02889">
    <property type="entry name" value="spore_YpeB"/>
    <property type="match status" value="1"/>
</dbReference>
<organism evidence="4 5">
    <name type="scientific">Alkaliphilus flagellatus</name>
    <dbReference type="NCBI Taxonomy" id="2841507"/>
    <lineage>
        <taxon>Bacteria</taxon>
        <taxon>Bacillati</taxon>
        <taxon>Bacillota</taxon>
        <taxon>Clostridia</taxon>
        <taxon>Peptostreptococcales</taxon>
        <taxon>Natronincolaceae</taxon>
        <taxon>Alkaliphilus</taxon>
    </lineage>
</organism>
<accession>A0ABS6G654</accession>
<reference evidence="4 5" key="1">
    <citation type="submission" date="2021-06" db="EMBL/GenBank/DDBJ databases">
        <authorList>
            <person name="Sun Q."/>
            <person name="Li D."/>
        </authorList>
    </citation>
    <scope>NUCLEOTIDE SEQUENCE [LARGE SCALE GENOMIC DNA]</scope>
    <source>
        <strain evidence="4 5">MSJ-5</strain>
    </source>
</reference>
<dbReference type="EMBL" id="JAHLQK010000004">
    <property type="protein sequence ID" value="MBU5677098.1"/>
    <property type="molecule type" value="Genomic_DNA"/>
</dbReference>
<dbReference type="Pfam" id="PF14620">
    <property type="entry name" value="YPEB_PepSY1-2"/>
    <property type="match status" value="1"/>
</dbReference>
<evidence type="ECO:0000313" key="5">
    <source>
        <dbReference type="Proteomes" id="UP000779508"/>
    </source>
</evidence>
<dbReference type="Pfam" id="PF03413">
    <property type="entry name" value="PepSY"/>
    <property type="match status" value="1"/>
</dbReference>
<dbReference type="InterPro" id="IPR025711">
    <property type="entry name" value="PepSY"/>
</dbReference>
<evidence type="ECO:0000259" key="3">
    <source>
        <dbReference type="Pfam" id="PF20769"/>
    </source>
</evidence>
<comment type="caution">
    <text evidence="4">The sequence shown here is derived from an EMBL/GenBank/DDBJ whole genome shotgun (WGS) entry which is preliminary data.</text>
</comment>